<name>A0A1G2RTI4_9BACT</name>
<protein>
    <recommendedName>
        <fullName evidence="1">PEGA domain-containing protein</fullName>
    </recommendedName>
</protein>
<comment type="caution">
    <text evidence="2">The sequence shown here is derived from an EMBL/GenBank/DDBJ whole genome shotgun (WGS) entry which is preliminary data.</text>
</comment>
<evidence type="ECO:0000259" key="1">
    <source>
        <dbReference type="Pfam" id="PF08308"/>
    </source>
</evidence>
<dbReference type="InterPro" id="IPR013229">
    <property type="entry name" value="PEGA"/>
</dbReference>
<sequence length="284" mass="32458">MTKRSRTILFLFLGAVFLAGTPAIIFYSQGYRFDWQERWFSQVGAFYLNINPAQAEVFVNDQSIGRTTRILGTTLAENFLPNTYLIRVEKEGYHSWEKRLQVFPRQVTEAKNIVLVPKDPAFTPLPEDAQALLPSPNGEESVPLDTLKDATDLETQYPELKELFSSFTQAVLSPDGKKIALSVGSELWLYYLQDEREQPSHAKGERIFLTRFGQDISNLAWFTPHYLLFTKGDTIMISEIDTRDRLNMVELASFPNPELVWQPAEKTLLVYTGDQILVSNKLLP</sequence>
<dbReference type="Pfam" id="PF08308">
    <property type="entry name" value="PEGA"/>
    <property type="match status" value="1"/>
</dbReference>
<dbReference type="Proteomes" id="UP000178222">
    <property type="component" value="Unassembled WGS sequence"/>
</dbReference>
<gene>
    <name evidence="2" type="ORF">A3J30_02460</name>
</gene>
<dbReference type="EMBL" id="MHUL01000051">
    <property type="protein sequence ID" value="OHA75768.1"/>
    <property type="molecule type" value="Genomic_DNA"/>
</dbReference>
<feature type="domain" description="PEGA" evidence="1">
    <location>
        <begin position="51"/>
        <end position="110"/>
    </location>
</feature>
<proteinExistence type="predicted"/>
<reference evidence="2 3" key="1">
    <citation type="journal article" date="2016" name="Nat. Commun.">
        <title>Thousands of microbial genomes shed light on interconnected biogeochemical processes in an aquifer system.</title>
        <authorList>
            <person name="Anantharaman K."/>
            <person name="Brown C.T."/>
            <person name="Hug L.A."/>
            <person name="Sharon I."/>
            <person name="Castelle C.J."/>
            <person name="Probst A.J."/>
            <person name="Thomas B.C."/>
            <person name="Singh A."/>
            <person name="Wilkins M.J."/>
            <person name="Karaoz U."/>
            <person name="Brodie E.L."/>
            <person name="Williams K.H."/>
            <person name="Hubbard S.S."/>
            <person name="Banfield J.F."/>
        </authorList>
    </citation>
    <scope>NUCLEOTIDE SEQUENCE [LARGE SCALE GENOMIC DNA]</scope>
</reference>
<organism evidence="2 3">
    <name type="scientific">Candidatus Wildermuthbacteria bacterium RIFCSPLOWO2_02_FULL_47_9c</name>
    <dbReference type="NCBI Taxonomy" id="1802466"/>
    <lineage>
        <taxon>Bacteria</taxon>
        <taxon>Candidatus Wildermuthiibacteriota</taxon>
    </lineage>
</organism>
<evidence type="ECO:0000313" key="3">
    <source>
        <dbReference type="Proteomes" id="UP000178222"/>
    </source>
</evidence>
<dbReference type="AlphaFoldDB" id="A0A1G2RTI4"/>
<dbReference type="SUPFAM" id="SSF82171">
    <property type="entry name" value="DPP6 N-terminal domain-like"/>
    <property type="match status" value="1"/>
</dbReference>
<evidence type="ECO:0000313" key="2">
    <source>
        <dbReference type="EMBL" id="OHA75768.1"/>
    </source>
</evidence>
<accession>A0A1G2RTI4</accession>